<evidence type="ECO:0000256" key="3">
    <source>
        <dbReference type="ARBA" id="ARBA00022603"/>
    </source>
</evidence>
<dbReference type="HOGENOM" id="CLU_049581_0_1_6"/>
<organism evidence="8 9">
    <name type="scientific">Bermanella marisrubri</name>
    <dbReference type="NCBI Taxonomy" id="207949"/>
    <lineage>
        <taxon>Bacteria</taxon>
        <taxon>Pseudomonadati</taxon>
        <taxon>Pseudomonadota</taxon>
        <taxon>Gammaproteobacteria</taxon>
        <taxon>Oceanospirillales</taxon>
        <taxon>Oceanospirillaceae</taxon>
        <taxon>Bermanella</taxon>
    </lineage>
</organism>
<dbReference type="Pfam" id="PF08468">
    <property type="entry name" value="MTS_N"/>
    <property type="match status" value="1"/>
</dbReference>
<reference evidence="8 9" key="1">
    <citation type="submission" date="2006-03" db="EMBL/GenBank/DDBJ databases">
        <authorList>
            <person name="Pinhassi J."/>
            <person name="Pedros-Alio C."/>
            <person name="Ferriera S."/>
            <person name="Johnson J."/>
            <person name="Kravitz S."/>
            <person name="Halpern A."/>
            <person name="Remington K."/>
            <person name="Beeson K."/>
            <person name="Tran B."/>
            <person name="Rogers Y.-H."/>
            <person name="Friedman R."/>
            <person name="Venter J.C."/>
        </authorList>
    </citation>
    <scope>NUCLEOTIDE SEQUENCE [LARGE SCALE GENOMIC DNA]</scope>
    <source>
        <strain evidence="8 9">RED65</strain>
    </source>
</reference>
<dbReference type="PANTHER" id="PTHR47816">
    <property type="entry name" value="RIBOSOMAL RNA SMALL SUBUNIT METHYLTRANSFERASE C"/>
    <property type="match status" value="1"/>
</dbReference>
<dbReference type="SUPFAM" id="SSF53335">
    <property type="entry name" value="S-adenosyl-L-methionine-dependent methyltransferases"/>
    <property type="match status" value="1"/>
</dbReference>
<evidence type="ECO:0000313" key="8">
    <source>
        <dbReference type="EMBL" id="EAT11456.1"/>
    </source>
</evidence>
<dbReference type="OrthoDB" id="29650at2"/>
<evidence type="ECO:0000313" key="9">
    <source>
        <dbReference type="Proteomes" id="UP000004263"/>
    </source>
</evidence>
<feature type="domain" description="Methyltransferase small N-terminal" evidence="7">
    <location>
        <begin position="14"/>
        <end position="153"/>
    </location>
</feature>
<evidence type="ECO:0000256" key="5">
    <source>
        <dbReference type="ARBA" id="ARBA00022691"/>
    </source>
</evidence>
<accession>Q1MZV1</accession>
<dbReference type="AlphaFoldDB" id="Q1MZV1"/>
<gene>
    <name evidence="8" type="ORF">RED65_04595</name>
</gene>
<dbReference type="GO" id="GO:0003676">
    <property type="term" value="F:nucleic acid binding"/>
    <property type="evidence" value="ECO:0007669"/>
    <property type="project" value="InterPro"/>
</dbReference>
<dbReference type="STRING" id="207949.RED65_04595"/>
<dbReference type="InterPro" id="IPR013675">
    <property type="entry name" value="Mtase_sm_N"/>
</dbReference>
<proteinExistence type="predicted"/>
<keyword evidence="1" id="KW-0963">Cytoplasm</keyword>
<dbReference type="GO" id="GO:0008990">
    <property type="term" value="F:rRNA (guanine-N2-)-methyltransferase activity"/>
    <property type="evidence" value="ECO:0007669"/>
    <property type="project" value="InterPro"/>
</dbReference>
<sequence length="335" mass="37732">MPLAPPSQLLLQQDLPEHALLVNPPHDDLAQSIPSGWHAACFSHSTNTVFETQGFETVSVLAPKQHAYQSIIVYLPKSKNRLQYVIDYCCSSLADDGEIWFVGENKGGIKSLAKQTKKLFEQSDKFATGKHSAIVSASKPLTAKDFELQTYYQNQVNELDMHVQALPGVFSQEKLDKGTEVLLKNLPRKIKGRVLDFGCGAGVIGCYVQQHREVDEIDMLDDDLLAVKSAQRTIEKNSIPYAEAFASNGFDEVEDRYNWIISNPPFHQGVKTHYEVTEQFLAKAKDHLKLSGKLLIVANEFLSYEVILKYHFKMVKEVARENGFKVLQCEGIMRK</sequence>
<dbReference type="CDD" id="cd02440">
    <property type="entry name" value="AdoMet_MTases"/>
    <property type="match status" value="1"/>
</dbReference>
<keyword evidence="4 8" id="KW-0808">Transferase</keyword>
<name>Q1MZV1_9GAMM</name>
<comment type="caution">
    <text evidence="8">The sequence shown here is derived from an EMBL/GenBank/DDBJ whole genome shotgun (WGS) entry which is preliminary data.</text>
</comment>
<keyword evidence="5" id="KW-0949">S-adenosyl-L-methionine</keyword>
<dbReference type="InterPro" id="IPR002052">
    <property type="entry name" value="DNA_methylase_N6_adenine_CS"/>
</dbReference>
<protein>
    <submittedName>
        <fullName evidence="8">Ribosomal RNA small subunit methyltransferase C</fullName>
    </submittedName>
</protein>
<dbReference type="Gene3D" id="3.40.50.150">
    <property type="entry name" value="Vaccinia Virus protein VP39"/>
    <property type="match status" value="2"/>
</dbReference>
<evidence type="ECO:0000259" key="7">
    <source>
        <dbReference type="Pfam" id="PF08468"/>
    </source>
</evidence>
<evidence type="ECO:0000256" key="4">
    <source>
        <dbReference type="ARBA" id="ARBA00022679"/>
    </source>
</evidence>
<dbReference type="EMBL" id="AAQH01000017">
    <property type="protein sequence ID" value="EAT11456.1"/>
    <property type="molecule type" value="Genomic_DNA"/>
</dbReference>
<dbReference type="PROSITE" id="PS00092">
    <property type="entry name" value="N6_MTASE"/>
    <property type="match status" value="1"/>
</dbReference>
<dbReference type="PANTHER" id="PTHR47816:SF4">
    <property type="entry name" value="RIBOSOMAL RNA SMALL SUBUNIT METHYLTRANSFERASE C"/>
    <property type="match status" value="1"/>
</dbReference>
<evidence type="ECO:0000256" key="2">
    <source>
        <dbReference type="ARBA" id="ARBA00022552"/>
    </source>
</evidence>
<evidence type="ECO:0000256" key="1">
    <source>
        <dbReference type="ARBA" id="ARBA00022490"/>
    </source>
</evidence>
<dbReference type="RefSeq" id="WP_007016529.1">
    <property type="nucleotide sequence ID" value="NZ_AAQH01000017.1"/>
</dbReference>
<dbReference type="Pfam" id="PF05175">
    <property type="entry name" value="MTS"/>
    <property type="match status" value="1"/>
</dbReference>
<keyword evidence="9" id="KW-1185">Reference proteome</keyword>
<evidence type="ECO:0000259" key="6">
    <source>
        <dbReference type="Pfam" id="PF05175"/>
    </source>
</evidence>
<keyword evidence="2" id="KW-0698">rRNA processing</keyword>
<dbReference type="InterPro" id="IPR007848">
    <property type="entry name" value="Small_mtfrase_dom"/>
</dbReference>
<keyword evidence="3 8" id="KW-0489">Methyltransferase</keyword>
<dbReference type="Proteomes" id="UP000004263">
    <property type="component" value="Unassembled WGS sequence"/>
</dbReference>
<dbReference type="InterPro" id="IPR029063">
    <property type="entry name" value="SAM-dependent_MTases_sf"/>
</dbReference>
<dbReference type="InterPro" id="IPR046977">
    <property type="entry name" value="RsmC/RlmG"/>
</dbReference>
<feature type="domain" description="Methyltransferase small" evidence="6">
    <location>
        <begin position="161"/>
        <end position="328"/>
    </location>
</feature>